<dbReference type="RefSeq" id="XP_062736086.1">
    <property type="nucleotide sequence ID" value="XM_062875522.1"/>
</dbReference>
<evidence type="ECO:0000313" key="4">
    <source>
        <dbReference type="Proteomes" id="UP001322138"/>
    </source>
</evidence>
<keyword evidence="1" id="KW-1133">Transmembrane helix</keyword>
<dbReference type="PANTHER" id="PTHR40640">
    <property type="entry name" value="ANCHORED GLYCOPROTEIN, PUTATIVE (AFU_ORTHOLOGUE AFUA_8G04860)-RELATED"/>
    <property type="match status" value="1"/>
</dbReference>
<dbReference type="EMBL" id="JAFFGZ010000002">
    <property type="protein sequence ID" value="KAK4647110.1"/>
    <property type="molecule type" value="Genomic_DNA"/>
</dbReference>
<dbReference type="PANTHER" id="PTHR40640:SF1">
    <property type="entry name" value="ANCHORED GLYCOPROTEIN, PUTATIVE (AFU_ORTHOLOGUE AFUA_8G04860)-RELATED"/>
    <property type="match status" value="1"/>
</dbReference>
<dbReference type="GeneID" id="87895004"/>
<sequence length="215" mass="22547">MRFRREERRRGGRVSCWVCTTVVIARAITGAHGQSTVSVYIPGYGEAHWAALRGSIIGSDQSATTYTVFCAEKAPSCQIAGDLPFVFTEGPGTLKYGGVAPGTLTAELECNLDGTTAATCTGSSSFGANHWEGTITGPTQTVWTETFTTPEVTWGALTLTTPGPLPNTIDIDGTPAASLTNSPVKGAGFSLDPVRASWLSGVSFGTVILFVLTFM</sequence>
<keyword evidence="4" id="KW-1185">Reference proteome</keyword>
<reference evidence="3 4" key="1">
    <citation type="journal article" date="2023" name="bioRxiv">
        <title>High-quality genome assemblies of four members of thePodospora anserinaspecies complex.</title>
        <authorList>
            <person name="Ament-Velasquez S.L."/>
            <person name="Vogan A.A."/>
            <person name="Wallerman O."/>
            <person name="Hartmann F."/>
            <person name="Gautier V."/>
            <person name="Silar P."/>
            <person name="Giraud T."/>
            <person name="Johannesson H."/>
        </authorList>
    </citation>
    <scope>NUCLEOTIDE SEQUENCE [LARGE SCALE GENOMIC DNA]</scope>
    <source>
        <strain evidence="3 4">CBS 112042</strain>
    </source>
</reference>
<dbReference type="Proteomes" id="UP001322138">
    <property type="component" value="Unassembled WGS sequence"/>
</dbReference>
<evidence type="ECO:0000256" key="2">
    <source>
        <dbReference type="SAM" id="SignalP"/>
    </source>
</evidence>
<keyword evidence="1" id="KW-0812">Transmembrane</keyword>
<accession>A0ABR0FVX3</accession>
<comment type="caution">
    <text evidence="3">The sequence shown here is derived from an EMBL/GenBank/DDBJ whole genome shotgun (WGS) entry which is preliminary data.</text>
</comment>
<feature type="transmembrane region" description="Helical" evidence="1">
    <location>
        <begin position="196"/>
        <end position="214"/>
    </location>
</feature>
<gene>
    <name evidence="3" type="ORF">QC761_122610</name>
</gene>
<feature type="signal peptide" evidence="2">
    <location>
        <begin position="1"/>
        <end position="33"/>
    </location>
</feature>
<feature type="chain" id="PRO_5046893202" evidence="2">
    <location>
        <begin position="34"/>
        <end position="215"/>
    </location>
</feature>
<organism evidence="3 4">
    <name type="scientific">Podospora bellae-mahoneyi</name>
    <dbReference type="NCBI Taxonomy" id="2093777"/>
    <lineage>
        <taxon>Eukaryota</taxon>
        <taxon>Fungi</taxon>
        <taxon>Dikarya</taxon>
        <taxon>Ascomycota</taxon>
        <taxon>Pezizomycotina</taxon>
        <taxon>Sordariomycetes</taxon>
        <taxon>Sordariomycetidae</taxon>
        <taxon>Sordariales</taxon>
        <taxon>Podosporaceae</taxon>
        <taxon>Podospora</taxon>
    </lineage>
</organism>
<name>A0ABR0FVX3_9PEZI</name>
<keyword evidence="2" id="KW-0732">Signal</keyword>
<evidence type="ECO:0000256" key="1">
    <source>
        <dbReference type="SAM" id="Phobius"/>
    </source>
</evidence>
<proteinExistence type="predicted"/>
<evidence type="ECO:0000313" key="3">
    <source>
        <dbReference type="EMBL" id="KAK4647110.1"/>
    </source>
</evidence>
<keyword evidence="1" id="KW-0472">Membrane</keyword>
<protein>
    <submittedName>
        <fullName evidence="3">Uncharacterized protein</fullName>
    </submittedName>
</protein>